<evidence type="ECO:0000313" key="2">
    <source>
        <dbReference type="Proteomes" id="UP001634394"/>
    </source>
</evidence>
<dbReference type="PANTHER" id="PTHR10656">
    <property type="entry name" value="CELL FATE DETERMINING PROTEIN MAB21-RELATED"/>
    <property type="match status" value="1"/>
</dbReference>
<evidence type="ECO:0000313" key="1">
    <source>
        <dbReference type="EMBL" id="KAL3847038.1"/>
    </source>
</evidence>
<gene>
    <name evidence="1" type="ORF">ACJMK2_017970</name>
</gene>
<proteinExistence type="predicted"/>
<name>A0ABD3UFW8_SINWO</name>
<dbReference type="SUPFAM" id="SSF81301">
    <property type="entry name" value="Nucleotidyltransferase"/>
    <property type="match status" value="1"/>
</dbReference>
<keyword evidence="2" id="KW-1185">Reference proteome</keyword>
<dbReference type="PANTHER" id="PTHR10656:SF69">
    <property type="entry name" value="MAB-21-LIKE HHH_H2TH-LIKE DOMAIN-CONTAINING PROTEIN"/>
    <property type="match status" value="1"/>
</dbReference>
<organism evidence="1 2">
    <name type="scientific">Sinanodonta woodiana</name>
    <name type="common">Chinese pond mussel</name>
    <name type="synonym">Anodonta woodiana</name>
    <dbReference type="NCBI Taxonomy" id="1069815"/>
    <lineage>
        <taxon>Eukaryota</taxon>
        <taxon>Metazoa</taxon>
        <taxon>Spiralia</taxon>
        <taxon>Lophotrochozoa</taxon>
        <taxon>Mollusca</taxon>
        <taxon>Bivalvia</taxon>
        <taxon>Autobranchia</taxon>
        <taxon>Heteroconchia</taxon>
        <taxon>Palaeoheterodonta</taxon>
        <taxon>Unionida</taxon>
        <taxon>Unionoidea</taxon>
        <taxon>Unionidae</taxon>
        <taxon>Unioninae</taxon>
        <taxon>Sinanodonta</taxon>
    </lineage>
</organism>
<evidence type="ECO:0008006" key="3">
    <source>
        <dbReference type="Google" id="ProtNLM"/>
    </source>
</evidence>
<reference evidence="1 2" key="1">
    <citation type="submission" date="2024-11" db="EMBL/GenBank/DDBJ databases">
        <title>Chromosome-level genome assembly of the freshwater bivalve Anodonta woodiana.</title>
        <authorList>
            <person name="Chen X."/>
        </authorList>
    </citation>
    <scope>NUCLEOTIDE SEQUENCE [LARGE SCALE GENOMIC DNA]</scope>
    <source>
        <strain evidence="1">MN2024</strain>
        <tissue evidence="1">Gills</tissue>
    </source>
</reference>
<dbReference type="AlphaFoldDB" id="A0ABD3UFW8"/>
<comment type="caution">
    <text evidence="1">The sequence shown here is derived from an EMBL/GenBank/DDBJ whole genome shotgun (WGS) entry which is preliminary data.</text>
</comment>
<protein>
    <recommendedName>
        <fullName evidence="3">Polymerase nucleotidyl transferase domain-containing protein</fullName>
    </recommendedName>
</protein>
<accession>A0ABD3UFW8</accession>
<dbReference type="InterPro" id="IPR043519">
    <property type="entry name" value="NT_sf"/>
</dbReference>
<dbReference type="EMBL" id="JBJQND010000016">
    <property type="protein sequence ID" value="KAL3847038.1"/>
    <property type="molecule type" value="Genomic_DNA"/>
</dbReference>
<sequence>MAAEKDAPMNNISKVISRALSLSSVSNYGVSTSKNTTLVQEFLFFHVPSFSDTETVLCGSAAEGTLLAQSDFDIMIVQRDISIQTEKTVPEGVCRPILVLDTSGSRTGFGRIRLFQLDDTEYNFFHIHYLNIQEILVNMNDEIYISSEKFVNVLVSKLKSIYSSRTSLCQHGPCAMIQQHDQSYFNFKIDQKIAFDEVHGIQLDQWPVEANEWITRKRLYNWPPIKVVDKISRQKCHVVPVGGAKSLYCFLEWRISFILGEGELVWNFNNTQDIVQLFTTLVFLFYPY</sequence>
<dbReference type="Proteomes" id="UP001634394">
    <property type="component" value="Unassembled WGS sequence"/>
</dbReference>